<proteinExistence type="predicted"/>
<reference evidence="3" key="2">
    <citation type="submission" date="2020-09" db="EMBL/GenBank/DDBJ databases">
        <authorList>
            <person name="Sun Q."/>
            <person name="Zhou Y."/>
        </authorList>
    </citation>
    <scope>NUCLEOTIDE SEQUENCE</scope>
    <source>
        <strain evidence="3">CGMCC 1.15082</strain>
    </source>
</reference>
<dbReference type="SMART" id="SM00530">
    <property type="entry name" value="HTH_XRE"/>
    <property type="match status" value="1"/>
</dbReference>
<dbReference type="PANTHER" id="PTHR46558:SF4">
    <property type="entry name" value="DNA-BIDING PHAGE PROTEIN"/>
    <property type="match status" value="1"/>
</dbReference>
<reference evidence="3" key="1">
    <citation type="journal article" date="2014" name="Int. J. Syst. Evol. Microbiol.">
        <title>Complete genome sequence of Corynebacterium casei LMG S-19264T (=DSM 44701T), isolated from a smear-ripened cheese.</title>
        <authorList>
            <consortium name="US DOE Joint Genome Institute (JGI-PGF)"/>
            <person name="Walter F."/>
            <person name="Albersmeier A."/>
            <person name="Kalinowski J."/>
            <person name="Ruckert C."/>
        </authorList>
    </citation>
    <scope>NUCLEOTIDE SEQUENCE</scope>
    <source>
        <strain evidence="3">CGMCC 1.15082</strain>
    </source>
</reference>
<dbReference type="GO" id="GO:0003677">
    <property type="term" value="F:DNA binding"/>
    <property type="evidence" value="ECO:0007669"/>
    <property type="project" value="UniProtKB-KW"/>
</dbReference>
<dbReference type="CDD" id="cd00093">
    <property type="entry name" value="HTH_XRE"/>
    <property type="match status" value="1"/>
</dbReference>
<evidence type="ECO:0000313" key="4">
    <source>
        <dbReference type="Proteomes" id="UP000646478"/>
    </source>
</evidence>
<keyword evidence="4" id="KW-1185">Reference proteome</keyword>
<evidence type="ECO:0000313" key="3">
    <source>
        <dbReference type="EMBL" id="GGA97041.1"/>
    </source>
</evidence>
<feature type="domain" description="HTH cro/C1-type" evidence="2">
    <location>
        <begin position="18"/>
        <end position="72"/>
    </location>
</feature>
<evidence type="ECO:0000256" key="1">
    <source>
        <dbReference type="ARBA" id="ARBA00023125"/>
    </source>
</evidence>
<organism evidence="3 4">
    <name type="scientific">Brucella endophytica</name>
    <dbReference type="NCBI Taxonomy" id="1963359"/>
    <lineage>
        <taxon>Bacteria</taxon>
        <taxon>Pseudomonadati</taxon>
        <taxon>Pseudomonadota</taxon>
        <taxon>Alphaproteobacteria</taxon>
        <taxon>Hyphomicrobiales</taxon>
        <taxon>Brucellaceae</taxon>
        <taxon>Brucella/Ochrobactrum group</taxon>
        <taxon>Brucella</taxon>
    </lineage>
</organism>
<keyword evidence="1" id="KW-0238">DNA-binding</keyword>
<dbReference type="PROSITE" id="PS50943">
    <property type="entry name" value="HTH_CROC1"/>
    <property type="match status" value="1"/>
</dbReference>
<dbReference type="Proteomes" id="UP000646478">
    <property type="component" value="Unassembled WGS sequence"/>
</dbReference>
<accession>A0A916SH14</accession>
<dbReference type="AlphaFoldDB" id="A0A916SH14"/>
<dbReference type="Gene3D" id="1.10.260.40">
    <property type="entry name" value="lambda repressor-like DNA-binding domains"/>
    <property type="match status" value="1"/>
</dbReference>
<dbReference type="InterPro" id="IPR010982">
    <property type="entry name" value="Lambda_DNA-bd_dom_sf"/>
</dbReference>
<sequence length="131" mass="14508">MRNKKKPDPTDVEIGARIRMYRISKGITQKEFGTEIGVTFQQVQKYETGTNRIGASRLAQIAETLSMPVENLFTGRDSGGMPDKKPLGTEVMRFLATKDGKNLAYALAKVKDPATRHAIITLINILAEAKE</sequence>
<dbReference type="InterPro" id="IPR001387">
    <property type="entry name" value="Cro/C1-type_HTH"/>
</dbReference>
<dbReference type="SUPFAM" id="SSF47413">
    <property type="entry name" value="lambda repressor-like DNA-binding domains"/>
    <property type="match status" value="1"/>
</dbReference>
<dbReference type="RefSeq" id="WP_188824682.1">
    <property type="nucleotide sequence ID" value="NZ_BMHH01000010.1"/>
</dbReference>
<dbReference type="PANTHER" id="PTHR46558">
    <property type="entry name" value="TRACRIPTIONAL REGULATORY PROTEIN-RELATED-RELATED"/>
    <property type="match status" value="1"/>
</dbReference>
<evidence type="ECO:0000259" key="2">
    <source>
        <dbReference type="PROSITE" id="PS50943"/>
    </source>
</evidence>
<gene>
    <name evidence="3" type="ORF">GCM10011491_26700</name>
</gene>
<dbReference type="EMBL" id="BMHH01000010">
    <property type="protein sequence ID" value="GGA97041.1"/>
    <property type="molecule type" value="Genomic_DNA"/>
</dbReference>
<dbReference type="Pfam" id="PF01381">
    <property type="entry name" value="HTH_3"/>
    <property type="match status" value="1"/>
</dbReference>
<protein>
    <submittedName>
        <fullName evidence="3">Transcriptional regulator</fullName>
    </submittedName>
</protein>
<comment type="caution">
    <text evidence="3">The sequence shown here is derived from an EMBL/GenBank/DDBJ whole genome shotgun (WGS) entry which is preliminary data.</text>
</comment>
<name>A0A916SH14_9HYPH</name>